<evidence type="ECO:0000313" key="1">
    <source>
        <dbReference type="EMBL" id="KAK0423077.1"/>
    </source>
</evidence>
<reference evidence="1" key="1">
    <citation type="submission" date="2023-06" db="EMBL/GenBank/DDBJ databases">
        <title>Genomic analysis of the entomopathogenic nematode Steinernema hermaphroditum.</title>
        <authorList>
            <person name="Schwarz E.M."/>
            <person name="Heppert J.K."/>
            <person name="Baniya A."/>
            <person name="Schwartz H.T."/>
            <person name="Tan C.-H."/>
            <person name="Antoshechkin I."/>
            <person name="Sternberg P.W."/>
            <person name="Goodrich-Blair H."/>
            <person name="Dillman A.R."/>
        </authorList>
    </citation>
    <scope>NUCLEOTIDE SEQUENCE</scope>
    <source>
        <strain evidence="1">PS9179</strain>
        <tissue evidence="1">Whole animal</tissue>
    </source>
</reference>
<dbReference type="AlphaFoldDB" id="A0AA39M6S8"/>
<comment type="caution">
    <text evidence="1">The sequence shown here is derived from an EMBL/GenBank/DDBJ whole genome shotgun (WGS) entry which is preliminary data.</text>
</comment>
<sequence>MMRSSKPQISEVRTRRETAALKRYLREKYKDSGKTNVYPMMAFNFIALGDGEDEDDPVDDVFGVRFTIRHGVLDTFHLHDIGQSSPGDVCESLKNFLQTAFSGEPIIVAEGERDRVVKFLDQYMQSEGKDLMSSTFTIWELQICFFDLLAHQFFDNHTNTKKEGIIEEEFRAIKSNHQIALCCRFFAWDVVFDLYSFCRMIDLSSNVYFGENIWPPGEHMFGLVFPFPEDQMLPESLEGNRLWQAPKNAQEAKNRNNYTPHFCKKPRIYGREPI</sequence>
<organism evidence="1 2">
    <name type="scientific">Steinernema hermaphroditum</name>
    <dbReference type="NCBI Taxonomy" id="289476"/>
    <lineage>
        <taxon>Eukaryota</taxon>
        <taxon>Metazoa</taxon>
        <taxon>Ecdysozoa</taxon>
        <taxon>Nematoda</taxon>
        <taxon>Chromadorea</taxon>
        <taxon>Rhabditida</taxon>
        <taxon>Tylenchina</taxon>
        <taxon>Panagrolaimomorpha</taxon>
        <taxon>Strongyloidoidea</taxon>
        <taxon>Steinernematidae</taxon>
        <taxon>Steinernema</taxon>
    </lineage>
</organism>
<proteinExistence type="predicted"/>
<accession>A0AA39M6S8</accession>
<dbReference type="Proteomes" id="UP001175271">
    <property type="component" value="Unassembled WGS sequence"/>
</dbReference>
<dbReference type="EMBL" id="JAUCMV010000001">
    <property type="protein sequence ID" value="KAK0423077.1"/>
    <property type="molecule type" value="Genomic_DNA"/>
</dbReference>
<gene>
    <name evidence="1" type="ORF">QR680_007954</name>
</gene>
<evidence type="ECO:0000313" key="2">
    <source>
        <dbReference type="Proteomes" id="UP001175271"/>
    </source>
</evidence>
<protein>
    <submittedName>
        <fullName evidence="1">Uncharacterized protein</fullName>
    </submittedName>
</protein>
<name>A0AA39M6S8_9BILA</name>
<keyword evidence="2" id="KW-1185">Reference proteome</keyword>